<accession>A0A3N1CRP2</accession>
<dbReference type="RefSeq" id="WP_246052564.1">
    <property type="nucleotide sequence ID" value="NZ_RJKE01000001.1"/>
</dbReference>
<evidence type="ECO:0000256" key="2">
    <source>
        <dbReference type="SAM" id="Phobius"/>
    </source>
</evidence>
<organism evidence="3 4">
    <name type="scientific">Actinocorallia herbida</name>
    <dbReference type="NCBI Taxonomy" id="58109"/>
    <lineage>
        <taxon>Bacteria</taxon>
        <taxon>Bacillati</taxon>
        <taxon>Actinomycetota</taxon>
        <taxon>Actinomycetes</taxon>
        <taxon>Streptosporangiales</taxon>
        <taxon>Thermomonosporaceae</taxon>
        <taxon>Actinocorallia</taxon>
    </lineage>
</organism>
<dbReference type="Proteomes" id="UP000272400">
    <property type="component" value="Unassembled WGS sequence"/>
</dbReference>
<gene>
    <name evidence="3" type="ORF">EDD29_1491</name>
</gene>
<comment type="caution">
    <text evidence="3">The sequence shown here is derived from an EMBL/GenBank/DDBJ whole genome shotgun (WGS) entry which is preliminary data.</text>
</comment>
<keyword evidence="2" id="KW-1133">Transmembrane helix</keyword>
<keyword evidence="2" id="KW-0472">Membrane</keyword>
<feature type="transmembrane region" description="Helical" evidence="2">
    <location>
        <begin position="7"/>
        <end position="29"/>
    </location>
</feature>
<evidence type="ECO:0008006" key="5">
    <source>
        <dbReference type="Google" id="ProtNLM"/>
    </source>
</evidence>
<protein>
    <recommendedName>
        <fullName evidence="5">DUF2567 domain-containing protein</fullName>
    </recommendedName>
</protein>
<evidence type="ECO:0000313" key="4">
    <source>
        <dbReference type="Proteomes" id="UP000272400"/>
    </source>
</evidence>
<proteinExistence type="predicted"/>
<keyword evidence="4" id="KW-1185">Reference proteome</keyword>
<reference evidence="3 4" key="1">
    <citation type="submission" date="2018-11" db="EMBL/GenBank/DDBJ databases">
        <title>Sequencing the genomes of 1000 actinobacteria strains.</title>
        <authorList>
            <person name="Klenk H.-P."/>
        </authorList>
    </citation>
    <scope>NUCLEOTIDE SEQUENCE [LARGE SCALE GENOMIC DNA]</scope>
    <source>
        <strain evidence="3 4">DSM 44254</strain>
    </source>
</reference>
<dbReference type="AlphaFoldDB" id="A0A3N1CRP2"/>
<evidence type="ECO:0000256" key="1">
    <source>
        <dbReference type="SAM" id="MobiDB-lite"/>
    </source>
</evidence>
<feature type="transmembrane region" description="Helical" evidence="2">
    <location>
        <begin position="84"/>
        <end position="104"/>
    </location>
</feature>
<feature type="region of interest" description="Disordered" evidence="1">
    <location>
        <begin position="165"/>
        <end position="198"/>
    </location>
</feature>
<feature type="compositionally biased region" description="Acidic residues" evidence="1">
    <location>
        <begin position="173"/>
        <end position="184"/>
    </location>
</feature>
<name>A0A3N1CRP2_9ACTN</name>
<dbReference type="EMBL" id="RJKE01000001">
    <property type="protein sequence ID" value="ROO83981.1"/>
    <property type="molecule type" value="Genomic_DNA"/>
</dbReference>
<evidence type="ECO:0000313" key="3">
    <source>
        <dbReference type="EMBL" id="ROO83981.1"/>
    </source>
</evidence>
<keyword evidence="2" id="KW-0812">Transmembrane</keyword>
<sequence>MARQLRVWATLTGTLALVGVPAGLLWVWLAVRPEYIIVSGKAHLLDPETQDLIGADGRFAAVCAAFGLAAGALAYWRGGRGRDVALVLALGTGGLLGSFVAWWLGHRFGLAAFTRAVASGADGTRVLGPLDLQAKGVLTLWPLVSVIAFGVLEALDVARRLPAADGGQPGAGEADEVGGGEFDLEAAPPGGDVDGRER</sequence>
<feature type="transmembrane region" description="Helical" evidence="2">
    <location>
        <begin position="59"/>
        <end position="77"/>
    </location>
</feature>